<keyword evidence="6" id="KW-0106">Calcium</keyword>
<dbReference type="InterPro" id="IPR023612">
    <property type="entry name" value="Peptidase_M4"/>
</dbReference>
<keyword evidence="9" id="KW-0964">Secreted</keyword>
<dbReference type="PANTHER" id="PTHR43579">
    <property type="match status" value="1"/>
</dbReference>
<dbReference type="InterPro" id="IPR001570">
    <property type="entry name" value="Peptidase_M4_C_domain"/>
</dbReference>
<evidence type="ECO:0000256" key="8">
    <source>
        <dbReference type="PIRSR" id="PIRSR623612-1"/>
    </source>
</evidence>
<dbReference type="GO" id="GO:0005576">
    <property type="term" value="C:extracellular region"/>
    <property type="evidence" value="ECO:0007669"/>
    <property type="project" value="UniProtKB-SubCell"/>
</dbReference>
<evidence type="ECO:0000259" key="12">
    <source>
        <dbReference type="Pfam" id="PF02868"/>
    </source>
</evidence>
<name>A0A9W3JBH9_BACTU</name>
<dbReference type="InterPro" id="IPR013856">
    <property type="entry name" value="Peptidase_M4_domain"/>
</dbReference>
<evidence type="ECO:0000256" key="6">
    <source>
        <dbReference type="ARBA" id="ARBA00022837"/>
    </source>
</evidence>
<evidence type="ECO:0000313" key="13">
    <source>
        <dbReference type="EMBL" id="AFQ15654.1"/>
    </source>
</evidence>
<reference evidence="13 14" key="1">
    <citation type="submission" date="2012-08" db="EMBL/GenBank/DDBJ databases">
        <authorList>
            <person name="Doggett N."/>
            <person name="Teshima H."/>
            <person name="Bruce D."/>
            <person name="Detter J.C."/>
            <person name="Johnson S.L."/>
            <person name="Han C."/>
        </authorList>
    </citation>
    <scope>NUCLEOTIDE SEQUENCE [LARGE SCALE GENOMIC DNA]</scope>
    <source>
        <strain evidence="13 14">HD-771</strain>
    </source>
</reference>
<dbReference type="EMBL" id="CP003752">
    <property type="protein sequence ID" value="AFQ15654.1"/>
    <property type="molecule type" value="Genomic_DNA"/>
</dbReference>
<evidence type="ECO:0000256" key="3">
    <source>
        <dbReference type="ARBA" id="ARBA00022723"/>
    </source>
</evidence>
<dbReference type="RefSeq" id="WP_001042767.1">
    <property type="nucleotide sequence ID" value="NC_018500.1"/>
</dbReference>
<dbReference type="KEGG" id="bti:BTG_10960"/>
<feature type="domain" description="Peptidase M4 C-terminal" evidence="12">
    <location>
        <begin position="180"/>
        <end position="350"/>
    </location>
</feature>
<dbReference type="GO" id="GO:0006508">
    <property type="term" value="P:proteolysis"/>
    <property type="evidence" value="ECO:0007669"/>
    <property type="project" value="UniProtKB-KW"/>
</dbReference>
<evidence type="ECO:0000259" key="11">
    <source>
        <dbReference type="Pfam" id="PF01447"/>
    </source>
</evidence>
<dbReference type="EC" id="3.4.24.-" evidence="9"/>
<dbReference type="InterPro" id="IPR027268">
    <property type="entry name" value="Peptidase_M4/M1_CTD_sf"/>
</dbReference>
<feature type="active site" description="Proton donor" evidence="8">
    <location>
        <position position="271"/>
    </location>
</feature>
<keyword evidence="2 9" id="KW-0645">Protease</keyword>
<comment type="function">
    <text evidence="9">Extracellular zinc metalloprotease.</text>
</comment>
<evidence type="ECO:0000256" key="7">
    <source>
        <dbReference type="ARBA" id="ARBA00023049"/>
    </source>
</evidence>
<evidence type="ECO:0000256" key="4">
    <source>
        <dbReference type="ARBA" id="ARBA00022801"/>
    </source>
</evidence>
<dbReference type="Pfam" id="PF01447">
    <property type="entry name" value="Peptidase_M4"/>
    <property type="match status" value="1"/>
</dbReference>
<evidence type="ECO:0000256" key="1">
    <source>
        <dbReference type="ARBA" id="ARBA00009388"/>
    </source>
</evidence>
<accession>A0A9W3JBH9</accession>
<evidence type="ECO:0000256" key="10">
    <source>
        <dbReference type="SAM" id="MobiDB-lite"/>
    </source>
</evidence>
<feature type="active site" evidence="8">
    <location>
        <position position="169"/>
    </location>
</feature>
<sequence>MNKRTQGIIPSYILKELAEKGNEHAIKSLAIKEEAHNKLSDNKKNENDVDDKNNRHASSDKQPKRHVYDSQETEQTRRKLVRDEGDSPTNDDDVNRAYDYSGFTLEYLNDALNRNSLDNKGYDLIFNVHFGYKHLNAEWYEGTNEMIFGDGDGSEFLNFTRGIDVIAHEMGHGVTQFINHLDYMGETGALNEHFSDVIGSAVKQKYFQQTADNADWLIGDKIVGPAWQGIALRSMKAPGTAYENDPQPSHMKDYVDLPITNNPKDDNGGVHINSGIPNKAFFLVSMEIGTDNAAVIWYNAWNDKKYLHTESKFKDAFEAIVKSAQMLVQQGQIPSNAETVVKKAFSEVGITSTVSV</sequence>
<gene>
    <name evidence="13" type="ORF">BTG_10960</name>
</gene>
<dbReference type="PANTHER" id="PTHR43579:SF1">
    <property type="entry name" value="NEUTRAL METALLOPROTEINASE"/>
    <property type="match status" value="1"/>
</dbReference>
<dbReference type="PRINTS" id="PR00730">
    <property type="entry name" value="THERMOLYSIN"/>
</dbReference>
<comment type="similarity">
    <text evidence="1 9">Belongs to the peptidase M4 family.</text>
</comment>
<dbReference type="Proteomes" id="UP000005259">
    <property type="component" value="Chromosome"/>
</dbReference>
<dbReference type="AlphaFoldDB" id="A0A9W3JBH9"/>
<keyword evidence="3" id="KW-0479">Metal-binding</keyword>
<keyword evidence="5 9" id="KW-0862">Zinc</keyword>
<feature type="compositionally biased region" description="Basic and acidic residues" evidence="10">
    <location>
        <begin position="33"/>
        <end position="85"/>
    </location>
</feature>
<evidence type="ECO:0000313" key="14">
    <source>
        <dbReference type="Proteomes" id="UP000005259"/>
    </source>
</evidence>
<feature type="domain" description="Peptidase M4" evidence="11">
    <location>
        <begin position="49"/>
        <end position="176"/>
    </location>
</feature>
<protein>
    <recommendedName>
        <fullName evidence="9">Neutral metalloproteinase</fullName>
        <ecNumber evidence="9">3.4.24.-</ecNumber>
    </recommendedName>
</protein>
<evidence type="ECO:0000256" key="5">
    <source>
        <dbReference type="ARBA" id="ARBA00022833"/>
    </source>
</evidence>
<evidence type="ECO:0000256" key="9">
    <source>
        <dbReference type="RuleBase" id="RU366073"/>
    </source>
</evidence>
<dbReference type="GO" id="GO:0046872">
    <property type="term" value="F:metal ion binding"/>
    <property type="evidence" value="ECO:0007669"/>
    <property type="project" value="UniProtKB-UniRule"/>
</dbReference>
<comment type="cofactor">
    <cofactor evidence="9">
        <name>Zn(2+)</name>
        <dbReference type="ChEBI" id="CHEBI:29105"/>
    </cofactor>
</comment>
<dbReference type="Gene3D" id="1.10.390.10">
    <property type="entry name" value="Neutral Protease Domain 2"/>
    <property type="match status" value="1"/>
</dbReference>
<dbReference type="Gene3D" id="3.10.170.10">
    <property type="match status" value="1"/>
</dbReference>
<feature type="region of interest" description="Disordered" evidence="10">
    <location>
        <begin position="33"/>
        <end position="95"/>
    </location>
</feature>
<dbReference type="GO" id="GO:0004222">
    <property type="term" value="F:metalloendopeptidase activity"/>
    <property type="evidence" value="ECO:0007669"/>
    <property type="project" value="UniProtKB-UniRule"/>
</dbReference>
<dbReference type="CDD" id="cd09597">
    <property type="entry name" value="M4_TLP"/>
    <property type="match status" value="1"/>
</dbReference>
<comment type="subcellular location">
    <subcellularLocation>
        <location evidence="9">Secreted</location>
    </subcellularLocation>
</comment>
<keyword evidence="7 9" id="KW-0482">Metalloprotease</keyword>
<evidence type="ECO:0000256" key="2">
    <source>
        <dbReference type="ARBA" id="ARBA00022670"/>
    </source>
</evidence>
<organism evidence="13 14">
    <name type="scientific">Bacillus thuringiensis HD-771</name>
    <dbReference type="NCBI Taxonomy" id="1218175"/>
    <lineage>
        <taxon>Bacteria</taxon>
        <taxon>Bacillati</taxon>
        <taxon>Bacillota</taxon>
        <taxon>Bacilli</taxon>
        <taxon>Bacillales</taxon>
        <taxon>Bacillaceae</taxon>
        <taxon>Bacillus</taxon>
        <taxon>Bacillus cereus group</taxon>
    </lineage>
</organism>
<dbReference type="InterPro" id="IPR052759">
    <property type="entry name" value="Metalloprotease_M4"/>
</dbReference>
<keyword evidence="4 9" id="KW-0378">Hydrolase</keyword>
<proteinExistence type="inferred from homology"/>
<dbReference type="SUPFAM" id="SSF55486">
    <property type="entry name" value="Metalloproteases ('zincins'), catalytic domain"/>
    <property type="match status" value="1"/>
</dbReference>
<dbReference type="Pfam" id="PF02868">
    <property type="entry name" value="Peptidase_M4_C"/>
    <property type="match status" value="1"/>
</dbReference>